<protein>
    <submittedName>
        <fullName evidence="1">Uncharacterized protein</fullName>
    </submittedName>
</protein>
<dbReference type="Gene3D" id="3.80.10.10">
    <property type="entry name" value="Ribonuclease Inhibitor"/>
    <property type="match status" value="1"/>
</dbReference>
<sequence length="442" mass="49610">MAPLDSLQVSQYSLQAQKLESQASERAGLSWFQIPRHIELEEDRAQTQQELSYLQNVQSPIYSLPEELLSEILQIGQKMDSAEDRGPSVEISASQVTRHWRDVATRTPRLWTKIHLPKGSIQIEQYLQRSQGLALNVIVGSGTTSVRPLCLLLDQSSPTLLHPFYPSPQPSNSHNMSHLSRIHSLSVDEYGVTDTVLRDMIRCISSGDTSRLTWLNLSPQLSSDRRRSIAVSIALNGMFSLVHLELDLRVAPRDQGLLIMLPALLTLRLKVGISREVSPSQFLALLNMPVLDRLAISDCFPTSLDESCIKSCPSRLPLLRHLTVQDNGAYSPYSTDYTSYAAAFPNVTHLELAMAVERFIQTILNGVSPVTHKPYWPALQILAVQSNLSNVPAKISALSRRRDNGRPIQQLITKHHMQYSKAFGEIVELLPYTDTWQHMPPE</sequence>
<dbReference type="Proteomes" id="UP000076532">
    <property type="component" value="Unassembled WGS sequence"/>
</dbReference>
<dbReference type="Gene3D" id="1.20.1280.50">
    <property type="match status" value="1"/>
</dbReference>
<evidence type="ECO:0000313" key="1">
    <source>
        <dbReference type="EMBL" id="KZP24182.1"/>
    </source>
</evidence>
<organism evidence="1 2">
    <name type="scientific">Athelia psychrophila</name>
    <dbReference type="NCBI Taxonomy" id="1759441"/>
    <lineage>
        <taxon>Eukaryota</taxon>
        <taxon>Fungi</taxon>
        <taxon>Dikarya</taxon>
        <taxon>Basidiomycota</taxon>
        <taxon>Agaricomycotina</taxon>
        <taxon>Agaricomycetes</taxon>
        <taxon>Agaricomycetidae</taxon>
        <taxon>Atheliales</taxon>
        <taxon>Atheliaceae</taxon>
        <taxon>Athelia</taxon>
    </lineage>
</organism>
<dbReference type="EMBL" id="KV417528">
    <property type="protein sequence ID" value="KZP24182.1"/>
    <property type="molecule type" value="Genomic_DNA"/>
</dbReference>
<reference evidence="1 2" key="1">
    <citation type="journal article" date="2016" name="Mol. Biol. Evol.">
        <title>Comparative Genomics of Early-Diverging Mushroom-Forming Fungi Provides Insights into the Origins of Lignocellulose Decay Capabilities.</title>
        <authorList>
            <person name="Nagy L.G."/>
            <person name="Riley R."/>
            <person name="Tritt A."/>
            <person name="Adam C."/>
            <person name="Daum C."/>
            <person name="Floudas D."/>
            <person name="Sun H."/>
            <person name="Yadav J.S."/>
            <person name="Pangilinan J."/>
            <person name="Larsson K.H."/>
            <person name="Matsuura K."/>
            <person name="Barry K."/>
            <person name="Labutti K."/>
            <person name="Kuo R."/>
            <person name="Ohm R.A."/>
            <person name="Bhattacharya S.S."/>
            <person name="Shirouzu T."/>
            <person name="Yoshinaga Y."/>
            <person name="Martin F.M."/>
            <person name="Grigoriev I.V."/>
            <person name="Hibbett D.S."/>
        </authorList>
    </citation>
    <scope>NUCLEOTIDE SEQUENCE [LARGE SCALE GENOMIC DNA]</scope>
    <source>
        <strain evidence="1 2">CBS 109695</strain>
    </source>
</reference>
<accession>A0A166MPJ1</accession>
<dbReference type="OrthoDB" id="3055914at2759"/>
<name>A0A166MPJ1_9AGAM</name>
<evidence type="ECO:0000313" key="2">
    <source>
        <dbReference type="Proteomes" id="UP000076532"/>
    </source>
</evidence>
<proteinExistence type="predicted"/>
<dbReference type="SUPFAM" id="SSF52047">
    <property type="entry name" value="RNI-like"/>
    <property type="match status" value="1"/>
</dbReference>
<dbReference type="STRING" id="436010.A0A166MPJ1"/>
<gene>
    <name evidence="1" type="ORF">FIBSPDRAFT_432153</name>
</gene>
<dbReference type="AlphaFoldDB" id="A0A166MPJ1"/>
<keyword evidence="2" id="KW-1185">Reference proteome</keyword>
<dbReference type="InterPro" id="IPR032675">
    <property type="entry name" value="LRR_dom_sf"/>
</dbReference>